<dbReference type="HAMAP" id="MF_02030">
    <property type="entry name" value="WecA_Gammaproteo"/>
    <property type="match status" value="1"/>
</dbReference>
<accession>A0A4Q7ISF0</accession>
<dbReference type="CDD" id="cd06853">
    <property type="entry name" value="GT_WecA_like"/>
    <property type="match status" value="1"/>
</dbReference>
<protein>
    <recommendedName>
        <fullName evidence="12">Undecaprenyl-phosphate alpha-N-acetylglucosaminyl 1-phosphate transferase</fullName>
        <ecNumber evidence="12">2.7.8.33</ecNumber>
    </recommendedName>
    <alternativeName>
        <fullName evidence="12">UDP-GlcNAc:undecaprenyl-phosphate GlcNAc-1-phosphate transferase</fullName>
    </alternativeName>
    <alternativeName>
        <fullName evidence="12">Undecaprenyl-phosphate GlcNAc-1-phosphate transferase</fullName>
    </alternativeName>
</protein>
<evidence type="ECO:0000313" key="14">
    <source>
        <dbReference type="EMBL" id="RZQ54941.1"/>
    </source>
</evidence>
<keyword evidence="13" id="KW-0479">Metal-binding</keyword>
<evidence type="ECO:0000256" key="11">
    <source>
        <dbReference type="ARBA" id="ARBA00023211"/>
    </source>
</evidence>
<feature type="transmembrane region" description="Helical" evidence="12">
    <location>
        <begin position="295"/>
        <end position="315"/>
    </location>
</feature>
<name>A0A4Q7ISF0_9GAMM</name>
<evidence type="ECO:0000256" key="12">
    <source>
        <dbReference type="HAMAP-Rule" id="MF_02030"/>
    </source>
</evidence>
<keyword evidence="5 12" id="KW-0808">Transferase</keyword>
<comment type="cofactor">
    <cofactor evidence="12">
        <name>Mn(2+)</name>
        <dbReference type="ChEBI" id="CHEBI:29035"/>
    </cofactor>
</comment>
<feature type="transmembrane region" description="Helical" evidence="12">
    <location>
        <begin position="159"/>
        <end position="177"/>
    </location>
</feature>
<dbReference type="InterPro" id="IPR018480">
    <property type="entry name" value="PNAcMuramoyl-5peptid_Trfase_CS"/>
</dbReference>
<evidence type="ECO:0000256" key="1">
    <source>
        <dbReference type="ARBA" id="ARBA00004651"/>
    </source>
</evidence>
<evidence type="ECO:0000256" key="7">
    <source>
        <dbReference type="ARBA" id="ARBA00022842"/>
    </source>
</evidence>
<feature type="binding site" evidence="13">
    <location>
        <position position="151"/>
    </location>
    <ligand>
        <name>Mg(2+)</name>
        <dbReference type="ChEBI" id="CHEBI:18420"/>
    </ligand>
</feature>
<evidence type="ECO:0000256" key="6">
    <source>
        <dbReference type="ARBA" id="ARBA00022692"/>
    </source>
</evidence>
<feature type="transmembrane region" description="Helical" evidence="12">
    <location>
        <begin position="212"/>
        <end position="231"/>
    </location>
</feature>
<evidence type="ECO:0000256" key="4">
    <source>
        <dbReference type="ARBA" id="ARBA00022676"/>
    </source>
</evidence>
<feature type="transmembrane region" description="Helical" evidence="12">
    <location>
        <begin position="99"/>
        <end position="117"/>
    </location>
</feature>
<evidence type="ECO:0000256" key="5">
    <source>
        <dbReference type="ARBA" id="ARBA00022679"/>
    </source>
</evidence>
<feature type="transmembrane region" description="Helical" evidence="12">
    <location>
        <begin position="183"/>
        <end position="205"/>
    </location>
</feature>
<dbReference type="InterPro" id="IPR012750">
    <property type="entry name" value="ECA_WecA-rel"/>
</dbReference>
<dbReference type="GO" id="GO:0009243">
    <property type="term" value="P:O antigen biosynthetic process"/>
    <property type="evidence" value="ECO:0007669"/>
    <property type="project" value="UniProtKB-UniRule"/>
</dbReference>
<dbReference type="EC" id="2.7.8.33" evidence="12"/>
<proteinExistence type="inferred from homology"/>
<feature type="binding site" evidence="13">
    <location>
        <position position="216"/>
    </location>
    <ligand>
        <name>Mg(2+)</name>
        <dbReference type="ChEBI" id="CHEBI:18420"/>
    </ligand>
</feature>
<dbReference type="NCBIfam" id="TIGR02380">
    <property type="entry name" value="ECA_wecA"/>
    <property type="match status" value="1"/>
</dbReference>
<keyword evidence="7 12" id="KW-0460">Magnesium</keyword>
<dbReference type="AlphaFoldDB" id="A0A4Q7ISF0"/>
<feature type="transmembrane region" description="Helical" evidence="12">
    <location>
        <begin position="6"/>
        <end position="26"/>
    </location>
</feature>
<keyword evidence="9 12" id="KW-1133">Transmembrane helix</keyword>
<dbReference type="GO" id="GO:0030145">
    <property type="term" value="F:manganese ion binding"/>
    <property type="evidence" value="ECO:0007669"/>
    <property type="project" value="InterPro"/>
</dbReference>
<evidence type="ECO:0000256" key="9">
    <source>
        <dbReference type="ARBA" id="ARBA00022989"/>
    </source>
</evidence>
<keyword evidence="10 12" id="KW-0472">Membrane</keyword>
<dbReference type="PANTHER" id="PTHR22926:SF3">
    <property type="entry name" value="UNDECAPRENYL-PHOSPHATE ALPHA-N-ACETYLGLUCOSAMINYL 1-PHOSPHATE TRANSFERASE"/>
    <property type="match status" value="1"/>
</dbReference>
<dbReference type="GO" id="GO:0036380">
    <property type="term" value="F:UDP-N-acetylglucosamine-undecaprenyl-phosphate N-acetylglucosaminephosphotransferase activity"/>
    <property type="evidence" value="ECO:0007669"/>
    <property type="project" value="UniProtKB-UniRule"/>
</dbReference>
<dbReference type="InterPro" id="IPR000715">
    <property type="entry name" value="Glycosyl_transferase_4"/>
</dbReference>
<evidence type="ECO:0000256" key="13">
    <source>
        <dbReference type="PIRSR" id="PIRSR600715-1"/>
    </source>
</evidence>
<dbReference type="GO" id="GO:0044038">
    <property type="term" value="P:cell wall macromolecule biosynthetic process"/>
    <property type="evidence" value="ECO:0007669"/>
    <property type="project" value="TreeGrafter"/>
</dbReference>
<dbReference type="UniPathway" id="UPA00281"/>
<evidence type="ECO:0000313" key="15">
    <source>
        <dbReference type="Proteomes" id="UP000291338"/>
    </source>
</evidence>
<comment type="catalytic activity">
    <reaction evidence="12">
        <text>di-trans,octa-cis-undecaprenyl phosphate + UDP-N-acetyl-alpha-D-glucosamine = N-acetyl-alpha-D-glucosaminyl-di-trans,octa-cis-undecaprenyl diphosphate + UMP</text>
        <dbReference type="Rhea" id="RHEA:28090"/>
        <dbReference type="ChEBI" id="CHEBI:57705"/>
        <dbReference type="ChEBI" id="CHEBI:57865"/>
        <dbReference type="ChEBI" id="CHEBI:60392"/>
        <dbReference type="ChEBI" id="CHEBI:62959"/>
        <dbReference type="EC" id="2.7.8.33"/>
    </reaction>
</comment>
<dbReference type="RefSeq" id="WP_130253832.1">
    <property type="nucleotide sequence ID" value="NZ_PPSX01000005.1"/>
</dbReference>
<feature type="transmembrane region" description="Helical" evidence="12">
    <location>
        <begin position="47"/>
        <end position="65"/>
    </location>
</feature>
<comment type="cofactor">
    <cofactor evidence="12 13">
        <name>Mg(2+)</name>
        <dbReference type="ChEBI" id="CHEBI:18420"/>
    </cofactor>
</comment>
<keyword evidence="11 12" id="KW-0464">Manganese</keyword>
<gene>
    <name evidence="12" type="primary">wecA</name>
    <name evidence="14" type="ORF">C1E23_01260</name>
</gene>
<evidence type="ECO:0000256" key="8">
    <source>
        <dbReference type="ARBA" id="ARBA00022985"/>
    </source>
</evidence>
<comment type="pathway">
    <text evidence="12">Bacterial outer membrane biogenesis; LPS O-antigen biosynthesis.</text>
</comment>
<comment type="function">
    <text evidence="12">Catalyzes the transfer of the GlcNAc-1-phosphate moiety from UDP-GlcNAc onto the carrier lipid undecaprenyl phosphate (C55-P), yielding GlcNAc-pyrophosphoryl-undecaprenyl (GlcNAc-PP-C55).</text>
</comment>
<dbReference type="GO" id="GO:0071555">
    <property type="term" value="P:cell wall organization"/>
    <property type="evidence" value="ECO:0007669"/>
    <property type="project" value="TreeGrafter"/>
</dbReference>
<comment type="subcellular location">
    <subcellularLocation>
        <location evidence="12">Cell inner membrane</location>
        <topology evidence="12">Multi-pass membrane protein</topology>
    </subcellularLocation>
    <subcellularLocation>
        <location evidence="1">Cell membrane</location>
        <topology evidence="1">Multi-pass membrane protein</topology>
    </subcellularLocation>
</comment>
<keyword evidence="2 12" id="KW-1003">Cell membrane</keyword>
<evidence type="ECO:0000256" key="2">
    <source>
        <dbReference type="ARBA" id="ARBA00022475"/>
    </source>
</evidence>
<keyword evidence="3 12" id="KW-0997">Cell inner membrane</keyword>
<dbReference type="PROSITE" id="PS01348">
    <property type="entry name" value="MRAY_2"/>
    <property type="match status" value="1"/>
</dbReference>
<feature type="transmembrane region" description="Helical" evidence="12">
    <location>
        <begin position="321"/>
        <end position="338"/>
    </location>
</feature>
<dbReference type="GO" id="GO:0016757">
    <property type="term" value="F:glycosyltransferase activity"/>
    <property type="evidence" value="ECO:0007669"/>
    <property type="project" value="UniProtKB-KW"/>
</dbReference>
<comment type="caution">
    <text evidence="14">The sequence shown here is derived from an EMBL/GenBank/DDBJ whole genome shotgun (WGS) entry which is preliminary data.</text>
</comment>
<sequence length="357" mass="39595">MIINFPMLISALVLSIINIKVFIHFAPKLGLLDIPCERKAHKGHVPVIGGMSVFIAFAVSLILYGNLNFEIKLVLIALSFMVFIGVLDDKYQLSVRARIIGQLLSASVIVFGLELYITSFGNLFGFGNISLGALGYIVTLLAILGAINAFNMIDGIDGLLGSISIVSFLGLFILGVFKDNTLLISVSSLIVCVLLPFVIANLGIFKLFKTKIFMGDAGSMFIGLLIVWLLIKGTNGGQLEVAFRPVFALYLIALPLMDMVAIMFRRIRKGQSPFHPDRNHIHHIFMRAGFSAKQALFFLVLLSLSMVLLGVVMEITQLAESVMFAVFFVLFLIYNYLIKHAWKVVKFSRRLTLQKRK</sequence>
<feature type="transmembrane region" description="Helical" evidence="12">
    <location>
        <begin position="123"/>
        <end position="147"/>
    </location>
</feature>
<evidence type="ECO:0000256" key="10">
    <source>
        <dbReference type="ARBA" id="ARBA00023136"/>
    </source>
</evidence>
<dbReference type="GO" id="GO:0005886">
    <property type="term" value="C:plasma membrane"/>
    <property type="evidence" value="ECO:0007669"/>
    <property type="project" value="UniProtKB-SubCell"/>
</dbReference>
<dbReference type="GO" id="GO:0000287">
    <property type="term" value="F:magnesium ion binding"/>
    <property type="evidence" value="ECO:0007669"/>
    <property type="project" value="InterPro"/>
</dbReference>
<evidence type="ECO:0000256" key="3">
    <source>
        <dbReference type="ARBA" id="ARBA00022519"/>
    </source>
</evidence>
<dbReference type="Proteomes" id="UP000291338">
    <property type="component" value="Unassembled WGS sequence"/>
</dbReference>
<keyword evidence="8 12" id="KW-0448">Lipopolysaccharide biosynthesis</keyword>
<dbReference type="EMBL" id="PPSX01000005">
    <property type="protein sequence ID" value="RZQ54941.1"/>
    <property type="molecule type" value="Genomic_DNA"/>
</dbReference>
<dbReference type="GO" id="GO:0009276">
    <property type="term" value="C:Gram-negative-bacterium-type cell wall"/>
    <property type="evidence" value="ECO:0007669"/>
    <property type="project" value="InterPro"/>
</dbReference>
<comment type="similarity">
    <text evidence="12">Belongs to the glycosyltransferase 4 family. WecA subfamily.</text>
</comment>
<dbReference type="PANTHER" id="PTHR22926">
    <property type="entry name" value="PHOSPHO-N-ACETYLMURAMOYL-PENTAPEPTIDE-TRANSFERASE"/>
    <property type="match status" value="1"/>
</dbReference>
<organism evidence="14 15">
    <name type="scientific">Pseudoalteromonas phenolica</name>
    <dbReference type="NCBI Taxonomy" id="161398"/>
    <lineage>
        <taxon>Bacteria</taxon>
        <taxon>Pseudomonadati</taxon>
        <taxon>Pseudomonadota</taxon>
        <taxon>Gammaproteobacteria</taxon>
        <taxon>Alteromonadales</taxon>
        <taxon>Pseudoalteromonadaceae</taxon>
        <taxon>Pseudoalteromonas</taxon>
    </lineage>
</organism>
<feature type="transmembrane region" description="Helical" evidence="12">
    <location>
        <begin position="71"/>
        <end position="87"/>
    </location>
</feature>
<reference evidence="14 15" key="1">
    <citation type="submission" date="2018-01" db="EMBL/GenBank/DDBJ databases">
        <title>Co-occurrence of chitin degradation, pigmentation and bioactivity in marine Pseudoalteromonas.</title>
        <authorList>
            <person name="Paulsen S."/>
            <person name="Gram L."/>
            <person name="Machado H."/>
        </authorList>
    </citation>
    <scope>NUCLEOTIDE SEQUENCE [LARGE SCALE GENOMIC DNA]</scope>
    <source>
        <strain evidence="14 15">S3898</strain>
    </source>
</reference>
<keyword evidence="4 12" id="KW-0328">Glycosyltransferase</keyword>
<keyword evidence="6 12" id="KW-0812">Transmembrane</keyword>
<feature type="transmembrane region" description="Helical" evidence="12">
    <location>
        <begin position="243"/>
        <end position="264"/>
    </location>
</feature>
<dbReference type="Pfam" id="PF00953">
    <property type="entry name" value="Glycos_transf_4"/>
    <property type="match status" value="1"/>
</dbReference>